<keyword evidence="1 3" id="KW-0853">WD repeat</keyword>
<protein>
    <submittedName>
        <fullName evidence="5">NB-ARC domain-containing protein</fullName>
    </submittedName>
</protein>
<dbReference type="InterPro" id="IPR020472">
    <property type="entry name" value="WD40_PAC1"/>
</dbReference>
<dbReference type="Gene3D" id="3.40.50.300">
    <property type="entry name" value="P-loop containing nucleotide triphosphate hydrolases"/>
    <property type="match status" value="1"/>
</dbReference>
<evidence type="ECO:0000313" key="6">
    <source>
        <dbReference type="Proteomes" id="UP001224661"/>
    </source>
</evidence>
<dbReference type="SUPFAM" id="SSF50969">
    <property type="entry name" value="YVTN repeat-like/Quinoprotein amine dehydrogenase"/>
    <property type="match status" value="1"/>
</dbReference>
<feature type="repeat" description="WD" evidence="3">
    <location>
        <begin position="703"/>
        <end position="743"/>
    </location>
</feature>
<accession>A0ABT6RKG5</accession>
<feature type="repeat" description="WD" evidence="3">
    <location>
        <begin position="1033"/>
        <end position="1065"/>
    </location>
</feature>
<feature type="repeat" description="WD" evidence="3">
    <location>
        <begin position="661"/>
        <end position="702"/>
    </location>
</feature>
<reference evidence="5 6" key="1">
    <citation type="submission" date="2023-05" db="EMBL/GenBank/DDBJ databases">
        <title>Draft genome sequence of Streptomyces sp. B-S-A8 isolated from a cave soil in Thailand.</title>
        <authorList>
            <person name="Chamroensaksri N."/>
            <person name="Muangham S."/>
        </authorList>
    </citation>
    <scope>NUCLEOTIDE SEQUENCE [LARGE SCALE GENOMIC DNA]</scope>
    <source>
        <strain evidence="5 6">B-S-A8</strain>
    </source>
</reference>
<organism evidence="5 6">
    <name type="scientific">Streptomyces solicavernae</name>
    <dbReference type="NCBI Taxonomy" id="3043614"/>
    <lineage>
        <taxon>Bacteria</taxon>
        <taxon>Bacillati</taxon>
        <taxon>Actinomycetota</taxon>
        <taxon>Actinomycetes</taxon>
        <taxon>Kitasatosporales</taxon>
        <taxon>Streptomycetaceae</taxon>
        <taxon>Streptomyces</taxon>
    </lineage>
</organism>
<evidence type="ECO:0000313" key="5">
    <source>
        <dbReference type="EMBL" id="MDI3384920.1"/>
    </source>
</evidence>
<dbReference type="Gene3D" id="1.10.10.10">
    <property type="entry name" value="Winged helix-like DNA-binding domain superfamily/Winged helix DNA-binding domain"/>
    <property type="match status" value="1"/>
</dbReference>
<dbReference type="PANTHER" id="PTHR44129">
    <property type="entry name" value="WD REPEAT-CONTAINING PROTEIN POP1"/>
    <property type="match status" value="1"/>
</dbReference>
<feature type="domain" description="NB-ARC" evidence="4">
    <location>
        <begin position="6"/>
        <end position="123"/>
    </location>
</feature>
<dbReference type="InterPro" id="IPR001680">
    <property type="entry name" value="WD40_rpt"/>
</dbReference>
<dbReference type="EMBL" id="JASCIR010000001">
    <property type="protein sequence ID" value="MDI3384920.1"/>
    <property type="molecule type" value="Genomic_DNA"/>
</dbReference>
<evidence type="ECO:0000256" key="1">
    <source>
        <dbReference type="ARBA" id="ARBA00022574"/>
    </source>
</evidence>
<dbReference type="InterPro" id="IPR036388">
    <property type="entry name" value="WH-like_DNA-bd_sf"/>
</dbReference>
<keyword evidence="6" id="KW-1185">Reference proteome</keyword>
<dbReference type="PROSITE" id="PS50294">
    <property type="entry name" value="WD_REPEATS_REGION"/>
    <property type="match status" value="4"/>
</dbReference>
<proteinExistence type="predicted"/>
<dbReference type="PROSITE" id="PS50082">
    <property type="entry name" value="WD_REPEATS_2"/>
    <property type="match status" value="7"/>
</dbReference>
<feature type="repeat" description="WD" evidence="3">
    <location>
        <begin position="826"/>
        <end position="866"/>
    </location>
</feature>
<dbReference type="InterPro" id="IPR011044">
    <property type="entry name" value="Quino_amine_DH_bsu"/>
</dbReference>
<dbReference type="Pfam" id="PF00931">
    <property type="entry name" value="NB-ARC"/>
    <property type="match status" value="1"/>
</dbReference>
<dbReference type="Pfam" id="PF00400">
    <property type="entry name" value="WD40"/>
    <property type="match status" value="12"/>
</dbReference>
<dbReference type="InterPro" id="IPR050349">
    <property type="entry name" value="WD_LIS1/nudF_dynein_reg"/>
</dbReference>
<dbReference type="Gene3D" id="2.130.10.10">
    <property type="entry name" value="YVTN repeat-like/Quinoprotein amine dehydrogenase"/>
    <property type="match status" value="6"/>
</dbReference>
<feature type="repeat" description="WD" evidence="3">
    <location>
        <begin position="744"/>
        <end position="785"/>
    </location>
</feature>
<comment type="caution">
    <text evidence="5">The sequence shown here is derived from an EMBL/GenBank/DDBJ whole genome shotgun (WGS) entry which is preliminary data.</text>
</comment>
<dbReference type="Gene3D" id="1.25.40.370">
    <property type="match status" value="1"/>
</dbReference>
<name>A0ABT6RKG5_9ACTN</name>
<dbReference type="CDD" id="cd00200">
    <property type="entry name" value="WD40"/>
    <property type="match status" value="2"/>
</dbReference>
<dbReference type="SUPFAM" id="SSF50978">
    <property type="entry name" value="WD40 repeat-like"/>
    <property type="match status" value="2"/>
</dbReference>
<dbReference type="SMART" id="SM00320">
    <property type="entry name" value="WD40"/>
    <property type="match status" value="14"/>
</dbReference>
<evidence type="ECO:0000256" key="2">
    <source>
        <dbReference type="ARBA" id="ARBA00022737"/>
    </source>
</evidence>
<keyword evidence="2" id="KW-0677">Repeat</keyword>
<dbReference type="InterPro" id="IPR015943">
    <property type="entry name" value="WD40/YVTN_repeat-like_dom_sf"/>
</dbReference>
<dbReference type="InterPro" id="IPR027417">
    <property type="entry name" value="P-loop_NTPase"/>
</dbReference>
<dbReference type="InterPro" id="IPR002182">
    <property type="entry name" value="NB-ARC"/>
</dbReference>
<feature type="repeat" description="WD" evidence="3">
    <location>
        <begin position="481"/>
        <end position="509"/>
    </location>
</feature>
<dbReference type="PRINTS" id="PR00364">
    <property type="entry name" value="DISEASERSIST"/>
</dbReference>
<dbReference type="Proteomes" id="UP001224661">
    <property type="component" value="Unassembled WGS sequence"/>
</dbReference>
<dbReference type="SUPFAM" id="SSF52540">
    <property type="entry name" value="P-loop containing nucleoside triphosphate hydrolases"/>
    <property type="match status" value="1"/>
</dbReference>
<dbReference type="PRINTS" id="PR00320">
    <property type="entry name" value="GPROTEINBRPT"/>
</dbReference>
<evidence type="ECO:0000259" key="4">
    <source>
        <dbReference type="Pfam" id="PF00931"/>
    </source>
</evidence>
<sequence>MGITTALEGAGGFGKTTLAGVVCAAPRVRRRFRGRVYLITLGREVRGRAAIAAKVAEATEFITGDTRTFTDPQAAGAHLGRLLGQRRRTLLVLDDVWTPEQLAPFLIGGSRCVRLVTTRVPSVLPPGAARIRIDEMSPAQARQVLTWNLPGLPEEVVQGLLRVTGQWALLLRQVNRLLAREVATGVAAADAGRDVLRRLGQHGPTAADDPGTALDLDDPQQRAKAVRATVEAATTLLPAGGYQRFAELGVFAEDEAIPVSLVARLWQATGALTAAEARQLCRTLDELSLLTLTPAVGGTVSLHDVIRDYLRGELGPTRLAALHTALVDTVEAGLPPADPLAPSAPRPGAAWWTLPDGYLSDHLIAHLLAAGRSAQAEAVAGDLRWVETRLHQRGPTAPWSDLDQIPTPTAASRARDLARIGHFLAPTEPAHLLTAVLYNRLEPVADWHDQVTARQDQSGQATLTNRWPSPDLADPALQRTLTGHTASVRAVAIAPDGTWLATVADDGDLFRAGEVRIWDRATGACTKTLTGHTRGVNAVAIAPDGTWLATVGDVSLFGRGGVRIWDRATGTCTAGLPGHISKVRAVAIAPDGTWLATGSGVIPGGGEVQIRDQATGTRTASLRAGPVEALAISPDGTWLATADGTTVRIWDRATTTCTHTLTGHTRWVRDVAIAPDGTWLATAGDDGTVRIWDGATGTCTHTLTGNTGRVQAVAIAPDGTWLATASGETVRIWDRSTGTCTHTLTGHTGRVQAVAIAPDGTWLATGGDDRTVRIWDRPASSAAAAGRSHRVDVVAVAPDGTWLATAGDDGTVRIWDGATGTCTHTLTGHTGRVQAVAIAPDGTWLATASGETVRIWDRSTGTSTRTLTGHTSEVQAVAIAPDGTWLATASGETVRPVNLSRTRRGDLPPGGVLRTTDRDAERGEIVTPGEVRIWDRATGACTNTLIGHRGSMRAVAIAPDGTWLAALINSAVWIWDRATGTRTDTLGYNGSVDAMALAPDGTWLATIGHGYDLSREERVQIWDRASGICTHTLTGHTGRVQAVAIAPDGTRLATTGSDGTVRIWDWALEHPVVQVRTDDSPAACAWTPEGRGLIVGGAQGLYFYDFRPGAPTHGH</sequence>
<gene>
    <name evidence="5" type="ORF">QIS99_01615</name>
</gene>
<feature type="repeat" description="WD" evidence="3">
    <location>
        <begin position="784"/>
        <end position="825"/>
    </location>
</feature>
<dbReference type="InterPro" id="IPR036322">
    <property type="entry name" value="WD40_repeat_dom_sf"/>
</dbReference>
<evidence type="ECO:0000256" key="3">
    <source>
        <dbReference type="PROSITE-ProRule" id="PRU00221"/>
    </source>
</evidence>
<dbReference type="RefSeq" id="WP_282509556.1">
    <property type="nucleotide sequence ID" value="NZ_JASCIR010000001.1"/>
</dbReference>